<dbReference type="GO" id="GO:0031956">
    <property type="term" value="F:medium-chain fatty acid-CoA ligase activity"/>
    <property type="evidence" value="ECO:0007669"/>
    <property type="project" value="TreeGrafter"/>
</dbReference>
<dbReference type="InterPro" id="IPR025110">
    <property type="entry name" value="AMP-bd_C"/>
</dbReference>
<dbReference type="AlphaFoldDB" id="A0A160TY05"/>
<evidence type="ECO:0000256" key="2">
    <source>
        <dbReference type="ARBA" id="ARBA00022598"/>
    </source>
</evidence>
<protein>
    <submittedName>
        <fullName evidence="5">O-succinylbenzoic acid--CoA ligase</fullName>
        <ecNumber evidence="5">6.2.1.26</ecNumber>
    </submittedName>
</protein>
<comment type="similarity">
    <text evidence="1">Belongs to the ATP-dependent AMP-binding enzyme family.</text>
</comment>
<proteinExistence type="inferred from homology"/>
<feature type="domain" description="AMP-dependent synthetase/ligase" evidence="3">
    <location>
        <begin position="10"/>
        <end position="363"/>
    </location>
</feature>
<evidence type="ECO:0000256" key="1">
    <source>
        <dbReference type="ARBA" id="ARBA00006432"/>
    </source>
</evidence>
<dbReference type="Pfam" id="PF13193">
    <property type="entry name" value="AMP-binding_C"/>
    <property type="match status" value="1"/>
</dbReference>
<dbReference type="InterPro" id="IPR020845">
    <property type="entry name" value="AMP-binding_CS"/>
</dbReference>
<dbReference type="Gene3D" id="3.30.300.30">
    <property type="match status" value="1"/>
</dbReference>
<dbReference type="PANTHER" id="PTHR43201:SF5">
    <property type="entry name" value="MEDIUM-CHAIN ACYL-COA LIGASE ACSF2, MITOCHONDRIAL"/>
    <property type="match status" value="1"/>
</dbReference>
<name>A0A160TY05_9ZZZZ</name>
<dbReference type="GO" id="GO:0006631">
    <property type="term" value="P:fatty acid metabolic process"/>
    <property type="evidence" value="ECO:0007669"/>
    <property type="project" value="TreeGrafter"/>
</dbReference>
<dbReference type="InterPro" id="IPR042099">
    <property type="entry name" value="ANL_N_sf"/>
</dbReference>
<dbReference type="GO" id="GO:0008756">
    <property type="term" value="F:o-succinylbenzoate-CoA ligase activity"/>
    <property type="evidence" value="ECO:0007669"/>
    <property type="project" value="UniProtKB-EC"/>
</dbReference>
<dbReference type="Gene3D" id="3.40.50.12780">
    <property type="entry name" value="N-terminal domain of ligase-like"/>
    <property type="match status" value="1"/>
</dbReference>
<evidence type="ECO:0000259" key="3">
    <source>
        <dbReference type="Pfam" id="PF00501"/>
    </source>
</evidence>
<organism evidence="5">
    <name type="scientific">hydrothermal vent metagenome</name>
    <dbReference type="NCBI Taxonomy" id="652676"/>
    <lineage>
        <taxon>unclassified sequences</taxon>
        <taxon>metagenomes</taxon>
        <taxon>ecological metagenomes</taxon>
    </lineage>
</organism>
<dbReference type="InterPro" id="IPR045851">
    <property type="entry name" value="AMP-bd_C_sf"/>
</dbReference>
<dbReference type="InterPro" id="IPR000873">
    <property type="entry name" value="AMP-dep_synth/lig_dom"/>
</dbReference>
<sequence length="509" mass="55606">MIRDLSAWIEQHAVSSPDRVAIRFEGTEISYRALHVRIQKTAGLLHNTHGVRLGDRVAYLGFNTPECVIVFFACARLGAIYLPLNWRLALPELDHVLGHAEPKLLITDSPHRESAVRLVNGRSGCALIDHANVVPVSEDSDTTLAESNFGGDPDVPLLLVYTSGTTGQPKGAVLTQNALLFNALNSVHMHELTPSDNILTVLPMFHVGGMNIHTTPGLYIGATISIHPRFDPAATLAAIENDRPSLLVLVPATIAALIQQPNWQTTDLTSLRIVTTGSSIVPRSLIEAWHDRGIPVIQVYGSTETGPVALYQREEDAMMSVGSTGRGALHTEVRIVNDTGEDVKPGVSGELLLRGPNLFQKYWKDHSASEEAFEADWFFTGDIGYRDERGYVFINDRKTDVVISGGENIYPAELEQVLDRIDGIAESSVVGAADDKWGEIPVAVVVINKKSTITAEEILSAFDGHLARYKHPKAVSFIPALPRNVMGKVLKHELRRAVENGTIPLSERC</sequence>
<feature type="domain" description="AMP-binding enzyme C-terminal" evidence="4">
    <location>
        <begin position="413"/>
        <end position="488"/>
    </location>
</feature>
<keyword evidence="2 5" id="KW-0436">Ligase</keyword>
<dbReference type="SUPFAM" id="SSF56801">
    <property type="entry name" value="Acetyl-CoA synthetase-like"/>
    <property type="match status" value="1"/>
</dbReference>
<dbReference type="PANTHER" id="PTHR43201">
    <property type="entry name" value="ACYL-COA SYNTHETASE"/>
    <property type="match status" value="1"/>
</dbReference>
<gene>
    <name evidence="5" type="ORF">MGWOODY_XGa2468</name>
</gene>
<reference evidence="5" key="1">
    <citation type="submission" date="2015-10" db="EMBL/GenBank/DDBJ databases">
        <authorList>
            <person name="Gilbert D.G."/>
        </authorList>
    </citation>
    <scope>NUCLEOTIDE SEQUENCE</scope>
</reference>
<dbReference type="EC" id="6.2.1.26" evidence="5"/>
<accession>A0A160TY05</accession>
<dbReference type="PROSITE" id="PS00455">
    <property type="entry name" value="AMP_BINDING"/>
    <property type="match status" value="1"/>
</dbReference>
<dbReference type="EMBL" id="CZRL01000110">
    <property type="protein sequence ID" value="CUS54974.1"/>
    <property type="molecule type" value="Genomic_DNA"/>
</dbReference>
<evidence type="ECO:0000259" key="4">
    <source>
        <dbReference type="Pfam" id="PF13193"/>
    </source>
</evidence>
<dbReference type="Pfam" id="PF00501">
    <property type="entry name" value="AMP-binding"/>
    <property type="match status" value="1"/>
</dbReference>
<evidence type="ECO:0000313" key="5">
    <source>
        <dbReference type="EMBL" id="CUS54974.1"/>
    </source>
</evidence>